<dbReference type="PANTHER" id="PTHR37305:SF1">
    <property type="entry name" value="MEMBRANE PROTEIN"/>
    <property type="match status" value="1"/>
</dbReference>
<keyword evidence="1" id="KW-1133">Transmembrane helix</keyword>
<feature type="transmembrane region" description="Helical" evidence="1">
    <location>
        <begin position="215"/>
        <end position="242"/>
    </location>
</feature>
<name>A0A1I0XE09_9CLOT</name>
<keyword evidence="3" id="KW-1185">Reference proteome</keyword>
<accession>A0A1I0XE09</accession>
<evidence type="ECO:0000256" key="1">
    <source>
        <dbReference type="SAM" id="Phobius"/>
    </source>
</evidence>
<proteinExistence type="predicted"/>
<evidence type="ECO:0000313" key="2">
    <source>
        <dbReference type="EMBL" id="SFA98498.1"/>
    </source>
</evidence>
<evidence type="ECO:0000313" key="3">
    <source>
        <dbReference type="Proteomes" id="UP000198619"/>
    </source>
</evidence>
<dbReference type="AlphaFoldDB" id="A0A1I0XE09"/>
<dbReference type="OrthoDB" id="3190532at2"/>
<gene>
    <name evidence="2" type="ORF">SAMN04488528_10086</name>
</gene>
<evidence type="ECO:0008006" key="4">
    <source>
        <dbReference type="Google" id="ProtNLM"/>
    </source>
</evidence>
<organism evidence="2 3">
    <name type="scientific">Clostridium frigidicarnis</name>
    <dbReference type="NCBI Taxonomy" id="84698"/>
    <lineage>
        <taxon>Bacteria</taxon>
        <taxon>Bacillati</taxon>
        <taxon>Bacillota</taxon>
        <taxon>Clostridia</taxon>
        <taxon>Eubacteriales</taxon>
        <taxon>Clostridiaceae</taxon>
        <taxon>Clostridium</taxon>
    </lineage>
</organism>
<dbReference type="CDD" id="cd21809">
    <property type="entry name" value="ABC-2_lan_permease-like"/>
    <property type="match status" value="1"/>
</dbReference>
<dbReference type="STRING" id="84698.SAMN04488528_10086"/>
<reference evidence="2 3" key="1">
    <citation type="submission" date="2016-10" db="EMBL/GenBank/DDBJ databases">
        <authorList>
            <person name="de Groot N.N."/>
        </authorList>
    </citation>
    <scope>NUCLEOTIDE SEQUENCE [LARGE SCALE GENOMIC DNA]</scope>
    <source>
        <strain evidence="2 3">DSM 12271</strain>
    </source>
</reference>
<protein>
    <recommendedName>
        <fullName evidence="4">ABC-2 type transport system permease protein</fullName>
    </recommendedName>
</protein>
<keyword evidence="1" id="KW-0812">Transmembrane</keyword>
<feature type="transmembrane region" description="Helical" evidence="1">
    <location>
        <begin position="176"/>
        <end position="195"/>
    </location>
</feature>
<feature type="transmembrane region" description="Helical" evidence="1">
    <location>
        <begin position="112"/>
        <end position="133"/>
    </location>
</feature>
<dbReference type="RefSeq" id="WP_090039898.1">
    <property type="nucleotide sequence ID" value="NZ_FOKI01000008.1"/>
</dbReference>
<dbReference type="EMBL" id="FOKI01000008">
    <property type="protein sequence ID" value="SFA98498.1"/>
    <property type="molecule type" value="Genomic_DNA"/>
</dbReference>
<dbReference type="Pfam" id="PF12730">
    <property type="entry name" value="ABC2_membrane_4"/>
    <property type="match status" value="1"/>
</dbReference>
<feature type="transmembrane region" description="Helical" evidence="1">
    <location>
        <begin position="20"/>
        <end position="39"/>
    </location>
</feature>
<keyword evidence="1" id="KW-0472">Membrane</keyword>
<feature type="transmembrane region" description="Helical" evidence="1">
    <location>
        <begin position="66"/>
        <end position="85"/>
    </location>
</feature>
<sequence length="248" mass="28470">MLKDLVINDIFKQKRTMLMIMVVAIPVCSSLLLFIDFILRYESYLFPLASQKGITSWQMLLKEQSLVFFKEYLPLFGAMILGSIFDNEYKNNGWTLALTQPVRRERIILSKFITSLIFMMIALLINLICLILIGKFMKFPENIDLVYFFKMLSIQFLAVMSVMTIHLFLTLKYKNTLISIGIAGVICITSSNLFFNGSSISNYNPYSFASFSSYVVPFSLKTIGIIALTLTISGIVFILRFFNKKESY</sequence>
<feature type="transmembrane region" description="Helical" evidence="1">
    <location>
        <begin position="145"/>
        <end position="169"/>
    </location>
</feature>
<dbReference type="Proteomes" id="UP000198619">
    <property type="component" value="Unassembled WGS sequence"/>
</dbReference>
<dbReference type="PANTHER" id="PTHR37305">
    <property type="entry name" value="INTEGRAL MEMBRANE PROTEIN-RELATED"/>
    <property type="match status" value="1"/>
</dbReference>